<dbReference type="InterPro" id="IPR058532">
    <property type="entry name" value="YjbR/MT2646/Rv2570-like"/>
</dbReference>
<dbReference type="EMBL" id="BAAAZO010000002">
    <property type="protein sequence ID" value="GAA3599893.1"/>
    <property type="molecule type" value="Genomic_DNA"/>
</dbReference>
<dbReference type="Proteomes" id="UP001501074">
    <property type="component" value="Unassembled WGS sequence"/>
</dbReference>
<evidence type="ECO:0000313" key="1">
    <source>
        <dbReference type="EMBL" id="GAA3599893.1"/>
    </source>
</evidence>
<dbReference type="GO" id="GO:0003677">
    <property type="term" value="F:DNA binding"/>
    <property type="evidence" value="ECO:0007669"/>
    <property type="project" value="UniProtKB-KW"/>
</dbReference>
<organism evidence="1 2">
    <name type="scientific">Kineosporia mesophila</name>
    <dbReference type="NCBI Taxonomy" id="566012"/>
    <lineage>
        <taxon>Bacteria</taxon>
        <taxon>Bacillati</taxon>
        <taxon>Actinomycetota</taxon>
        <taxon>Actinomycetes</taxon>
        <taxon>Kineosporiales</taxon>
        <taxon>Kineosporiaceae</taxon>
        <taxon>Kineosporia</taxon>
    </lineage>
</organism>
<keyword evidence="2" id="KW-1185">Reference proteome</keyword>
<dbReference type="Gene3D" id="3.90.1150.30">
    <property type="match status" value="1"/>
</dbReference>
<evidence type="ECO:0000313" key="2">
    <source>
        <dbReference type="Proteomes" id="UP001501074"/>
    </source>
</evidence>
<dbReference type="Pfam" id="PF04237">
    <property type="entry name" value="YjbR"/>
    <property type="match status" value="1"/>
</dbReference>
<dbReference type="SUPFAM" id="SSF142906">
    <property type="entry name" value="YjbR-like"/>
    <property type="match status" value="1"/>
</dbReference>
<comment type="caution">
    <text evidence="1">The sequence shown here is derived from an EMBL/GenBank/DDBJ whole genome shotgun (WGS) entry which is preliminary data.</text>
</comment>
<sequence>MLVSVAHPTMFEDCDPLLARVRELALGLPDAAEKISHGRPAFCTTKVFAYYGGSVREAGEWVPHDHAVLVPADPDSRTALEQDPRCFVPAYRGPSGYIGLDLEAASDWEEVAELLQESYRLTAGTRRVARLGLKS</sequence>
<reference evidence="2" key="1">
    <citation type="journal article" date="2019" name="Int. J. Syst. Evol. Microbiol.">
        <title>The Global Catalogue of Microorganisms (GCM) 10K type strain sequencing project: providing services to taxonomists for standard genome sequencing and annotation.</title>
        <authorList>
            <consortium name="The Broad Institute Genomics Platform"/>
            <consortium name="The Broad Institute Genome Sequencing Center for Infectious Disease"/>
            <person name="Wu L."/>
            <person name="Ma J."/>
        </authorList>
    </citation>
    <scope>NUCLEOTIDE SEQUENCE [LARGE SCALE GENOMIC DNA]</scope>
    <source>
        <strain evidence="2">JCM 16902</strain>
    </source>
</reference>
<keyword evidence="1" id="KW-0238">DNA-binding</keyword>
<gene>
    <name evidence="1" type="ORF">GCM10022223_14230</name>
</gene>
<protein>
    <submittedName>
        <fullName evidence="1">MmcQ/YjbR family DNA-binding protein</fullName>
    </submittedName>
</protein>
<proteinExistence type="predicted"/>
<dbReference type="InterPro" id="IPR038056">
    <property type="entry name" value="YjbR-like_sf"/>
</dbReference>
<accession>A0ABP6Z7T4</accession>
<name>A0ABP6Z7T4_9ACTN</name>